<dbReference type="Proteomes" id="UP000264310">
    <property type="component" value="Unassembled WGS sequence"/>
</dbReference>
<gene>
    <name evidence="1" type="ORF">DYI37_19070</name>
</gene>
<dbReference type="EMBL" id="QURL01000013">
    <property type="protein sequence ID" value="RFC61864.1"/>
    <property type="molecule type" value="Genomic_DNA"/>
</dbReference>
<sequence>MGLPTSSRNAVDRLAERKHAGDNQFIAIAVAEKILALATADEFERRAAAAEFDAFDRIMSRKTDEPSVEADRLDPDLA</sequence>
<keyword evidence="2" id="KW-1185">Reference proteome</keyword>
<name>A0A371WYM6_9HYPH</name>
<evidence type="ECO:0000313" key="2">
    <source>
        <dbReference type="Proteomes" id="UP000264310"/>
    </source>
</evidence>
<organism evidence="1 2">
    <name type="scientific">Fulvimarina endophytica</name>
    <dbReference type="NCBI Taxonomy" id="2293836"/>
    <lineage>
        <taxon>Bacteria</taxon>
        <taxon>Pseudomonadati</taxon>
        <taxon>Pseudomonadota</taxon>
        <taxon>Alphaproteobacteria</taxon>
        <taxon>Hyphomicrobiales</taxon>
        <taxon>Aurantimonadaceae</taxon>
        <taxon>Fulvimarina</taxon>
    </lineage>
</organism>
<accession>A0A371WYM6</accession>
<protein>
    <submittedName>
        <fullName evidence="1">Toxin-antitoxin system HicB family antitoxin</fullName>
    </submittedName>
</protein>
<comment type="caution">
    <text evidence="1">The sequence shown here is derived from an EMBL/GenBank/DDBJ whole genome shotgun (WGS) entry which is preliminary data.</text>
</comment>
<dbReference type="AlphaFoldDB" id="A0A371WYM6"/>
<reference evidence="1 2" key="1">
    <citation type="submission" date="2018-08" db="EMBL/GenBank/DDBJ databases">
        <title>Fulvimarina sp. 85, whole genome shotgun sequence.</title>
        <authorList>
            <person name="Tuo L."/>
        </authorList>
    </citation>
    <scope>NUCLEOTIDE SEQUENCE [LARGE SCALE GENOMIC DNA]</scope>
    <source>
        <strain evidence="1 2">85</strain>
    </source>
</reference>
<evidence type="ECO:0000313" key="1">
    <source>
        <dbReference type="EMBL" id="RFC61864.1"/>
    </source>
</evidence>
<proteinExistence type="predicted"/>